<protein>
    <submittedName>
        <fullName evidence="2">Uncharacterized protein</fullName>
    </submittedName>
</protein>
<name>A0ABD2PT07_9PLAT</name>
<dbReference type="EMBL" id="JBJKFK010003152">
    <property type="protein sequence ID" value="KAL3310203.1"/>
    <property type="molecule type" value="Genomic_DNA"/>
</dbReference>
<evidence type="ECO:0000313" key="2">
    <source>
        <dbReference type="EMBL" id="KAL3310203.1"/>
    </source>
</evidence>
<dbReference type="AlphaFoldDB" id="A0ABD2PT07"/>
<sequence length="468" mass="55043">MHDIEPTDEIKIGGLIKPTKSVVKKIINAPKDRTEKCQYKLRGRPSLRREDSATEPTSQKKNNKKPPKKSTLDKNTKYSFATAKLLYYSRIIKKMKDWTLISRKFFPESQNDISTLKKQWESINKNPKALARIKNSTEKLLARRDGSLDDCYSSADGRRITRVFKNRFSDISTSVIYYARIVKQMTCWVQIAKLFFPYSQNNQSKRLRSRWELVKFNRELFEKTKKNTEKLLRQNNGSLDNYIVSSDECQLEVRKPSQRAEDALTSQKYVPFTKLEENMLYYAQVWKNMSSWRDIEQQFYPKSIRAYLQINLAKHWPRLLKNKRIRDSTEKLVKQHGGSLDKFVLSPDGSELVVCKNKPPVRFALEPRNITRFTILENNFIYYARMIKKMSPWAVIARNFFPNSSRKHMSISLTKRWYFINKNPSHLKAIEQSTQKLIKQHGGSLDQFILSSDGSKLVARKRKSLQRK</sequence>
<comment type="caution">
    <text evidence="2">The sequence shown here is derived from an EMBL/GenBank/DDBJ whole genome shotgun (WGS) entry which is preliminary data.</text>
</comment>
<reference evidence="2 3" key="1">
    <citation type="submission" date="2024-11" db="EMBL/GenBank/DDBJ databases">
        <title>Adaptive evolution of stress response genes in parasites aligns with host niche diversity.</title>
        <authorList>
            <person name="Hahn C."/>
            <person name="Resl P."/>
        </authorList>
    </citation>
    <scope>NUCLEOTIDE SEQUENCE [LARGE SCALE GENOMIC DNA]</scope>
    <source>
        <strain evidence="2">EGGRZ-B1_66</strain>
        <tissue evidence="2">Body</tissue>
    </source>
</reference>
<organism evidence="2 3">
    <name type="scientific">Cichlidogyrus casuarinus</name>
    <dbReference type="NCBI Taxonomy" id="1844966"/>
    <lineage>
        <taxon>Eukaryota</taxon>
        <taxon>Metazoa</taxon>
        <taxon>Spiralia</taxon>
        <taxon>Lophotrochozoa</taxon>
        <taxon>Platyhelminthes</taxon>
        <taxon>Monogenea</taxon>
        <taxon>Monopisthocotylea</taxon>
        <taxon>Dactylogyridea</taxon>
        <taxon>Ancyrocephalidae</taxon>
        <taxon>Cichlidogyrus</taxon>
    </lineage>
</organism>
<feature type="region of interest" description="Disordered" evidence="1">
    <location>
        <begin position="34"/>
        <end position="73"/>
    </location>
</feature>
<gene>
    <name evidence="2" type="ORF">Ciccas_011236</name>
</gene>
<accession>A0ABD2PT07</accession>
<evidence type="ECO:0000313" key="3">
    <source>
        <dbReference type="Proteomes" id="UP001626550"/>
    </source>
</evidence>
<dbReference type="Proteomes" id="UP001626550">
    <property type="component" value="Unassembled WGS sequence"/>
</dbReference>
<evidence type="ECO:0000256" key="1">
    <source>
        <dbReference type="SAM" id="MobiDB-lite"/>
    </source>
</evidence>
<keyword evidence="3" id="KW-1185">Reference proteome</keyword>
<proteinExistence type="predicted"/>